<evidence type="ECO:0000259" key="14">
    <source>
        <dbReference type="PROSITE" id="PS50011"/>
    </source>
</evidence>
<evidence type="ECO:0000313" key="16">
    <source>
        <dbReference type="RefSeq" id="XP_003745005.1"/>
    </source>
</evidence>
<keyword evidence="3" id="KW-0808">Transferase</keyword>
<dbReference type="GO" id="GO:0005524">
    <property type="term" value="F:ATP binding"/>
    <property type="evidence" value="ECO:0007669"/>
    <property type="project" value="UniProtKB-KW"/>
</dbReference>
<dbReference type="GO" id="GO:0006950">
    <property type="term" value="P:response to stress"/>
    <property type="evidence" value="ECO:0007669"/>
    <property type="project" value="UniProtKB-ARBA"/>
</dbReference>
<evidence type="ECO:0000256" key="7">
    <source>
        <dbReference type="ARBA" id="ARBA00023137"/>
    </source>
</evidence>
<evidence type="ECO:0000256" key="3">
    <source>
        <dbReference type="ARBA" id="ARBA00022679"/>
    </source>
</evidence>
<comment type="catalytic activity">
    <reaction evidence="12">
        <text>L-tyrosyl-[protein] + ATP = O-phospho-L-tyrosyl-[protein] + ADP + H(+)</text>
        <dbReference type="Rhea" id="RHEA:10596"/>
        <dbReference type="Rhea" id="RHEA-COMP:10136"/>
        <dbReference type="Rhea" id="RHEA-COMP:20101"/>
        <dbReference type="ChEBI" id="CHEBI:15378"/>
        <dbReference type="ChEBI" id="CHEBI:30616"/>
        <dbReference type="ChEBI" id="CHEBI:46858"/>
        <dbReference type="ChEBI" id="CHEBI:61978"/>
        <dbReference type="ChEBI" id="CHEBI:456216"/>
        <dbReference type="EC" id="2.7.12.2"/>
    </reaction>
</comment>
<dbReference type="GeneID" id="100904282"/>
<dbReference type="InterPro" id="IPR000719">
    <property type="entry name" value="Prot_kinase_dom"/>
</dbReference>
<dbReference type="InterPro" id="IPR011009">
    <property type="entry name" value="Kinase-like_dom_sf"/>
</dbReference>
<evidence type="ECO:0000256" key="2">
    <source>
        <dbReference type="ARBA" id="ARBA00022553"/>
    </source>
</evidence>
<keyword evidence="15" id="KW-1185">Reference proteome</keyword>
<evidence type="ECO:0000256" key="11">
    <source>
        <dbReference type="ARBA" id="ARBA00049299"/>
    </source>
</evidence>
<keyword evidence="2" id="KW-0597">Phosphoprotein</keyword>
<dbReference type="Pfam" id="PF00069">
    <property type="entry name" value="Pkinase"/>
    <property type="match status" value="1"/>
</dbReference>
<dbReference type="RefSeq" id="XP_003745005.1">
    <property type="nucleotide sequence ID" value="XM_003744957.2"/>
</dbReference>
<sequence length="371" mass="41835">MYANPCGEVLIGSFRYSRTRSRPGNLSFDGLTGANGSPMAQRPVQRNQSLDPDTRHLPTRRTKSYDDKSIRQNSRKLTFEDGVSFTSVSPDGLQKMGDLGTGTCGHVVKMQHIESGRVMAVKQMRKSGNLQENNRIYMDLEVVLSCTACPYIVRCYGYFLTDSDVWICMELMDSCLEKLQRRRKAPVPEEILGYISVSVLKALDYLKSKHNVIHRDIKPSNILLDREGNIKLCDFGIAGRLIDSKVTSRDAGVAGYIAPERVDPKLAGREYDVRADVWSLGIALVELAMGQHPFASCKTDFELLVQVMEKDPPRLEEPAFSRSFCSFVSLCLTKNVHKRPKYKQLLQDPFIKTHDVSIAKERVAEWFNSVS</sequence>
<evidence type="ECO:0000256" key="1">
    <source>
        <dbReference type="ARBA" id="ARBA00022527"/>
    </source>
</evidence>
<dbReference type="GO" id="GO:0004674">
    <property type="term" value="F:protein serine/threonine kinase activity"/>
    <property type="evidence" value="ECO:0007669"/>
    <property type="project" value="UniProtKB-KW"/>
</dbReference>
<feature type="domain" description="Protein kinase" evidence="14">
    <location>
        <begin position="93"/>
        <end position="351"/>
    </location>
</feature>
<dbReference type="PANTHER" id="PTHR47238">
    <property type="entry name" value="MITOGEN-ACTIVATED PROTEIN KINASE KINASE 5"/>
    <property type="match status" value="1"/>
</dbReference>
<dbReference type="GO" id="GO:0004713">
    <property type="term" value="F:protein tyrosine kinase activity"/>
    <property type="evidence" value="ECO:0007669"/>
    <property type="project" value="UniProtKB-KW"/>
</dbReference>
<evidence type="ECO:0000256" key="4">
    <source>
        <dbReference type="ARBA" id="ARBA00022741"/>
    </source>
</evidence>
<dbReference type="PROSITE" id="PS00108">
    <property type="entry name" value="PROTEIN_KINASE_ST"/>
    <property type="match status" value="1"/>
</dbReference>
<evidence type="ECO:0000256" key="9">
    <source>
        <dbReference type="ARBA" id="ARBA00038999"/>
    </source>
</evidence>
<evidence type="ECO:0000256" key="13">
    <source>
        <dbReference type="SAM" id="MobiDB-lite"/>
    </source>
</evidence>
<dbReference type="GO" id="GO:0010508">
    <property type="term" value="P:positive regulation of autophagy"/>
    <property type="evidence" value="ECO:0007669"/>
    <property type="project" value="UniProtKB-ARBA"/>
</dbReference>
<keyword evidence="5 16" id="KW-0418">Kinase</keyword>
<keyword evidence="7" id="KW-0829">Tyrosine-protein kinase</keyword>
<keyword evidence="4" id="KW-0547">Nucleotide-binding</keyword>
<comment type="catalytic activity">
    <reaction evidence="10">
        <text>L-seryl-[protein] + ATP = O-phospho-L-seryl-[protein] + ADP + H(+)</text>
        <dbReference type="Rhea" id="RHEA:17989"/>
        <dbReference type="Rhea" id="RHEA-COMP:9863"/>
        <dbReference type="Rhea" id="RHEA-COMP:11604"/>
        <dbReference type="ChEBI" id="CHEBI:15378"/>
        <dbReference type="ChEBI" id="CHEBI:29999"/>
        <dbReference type="ChEBI" id="CHEBI:30616"/>
        <dbReference type="ChEBI" id="CHEBI:83421"/>
        <dbReference type="ChEBI" id="CHEBI:456216"/>
        <dbReference type="EC" id="2.7.12.2"/>
    </reaction>
</comment>
<dbReference type="PROSITE" id="PS50011">
    <property type="entry name" value="PROTEIN_KINASE_DOM"/>
    <property type="match status" value="1"/>
</dbReference>
<accession>A0AAJ6VZ74</accession>
<keyword evidence="1" id="KW-0723">Serine/threonine-protein kinase</keyword>
<evidence type="ECO:0000313" key="15">
    <source>
        <dbReference type="Proteomes" id="UP000694867"/>
    </source>
</evidence>
<dbReference type="GO" id="GO:0043068">
    <property type="term" value="P:positive regulation of programmed cell death"/>
    <property type="evidence" value="ECO:0007669"/>
    <property type="project" value="UniProtKB-ARBA"/>
</dbReference>
<comment type="similarity">
    <text evidence="8">Belongs to the protein kinase superfamily. STE Ser/Thr protein kinase family. MAP kinase kinase subfamily.</text>
</comment>
<evidence type="ECO:0000256" key="8">
    <source>
        <dbReference type="ARBA" id="ARBA00038035"/>
    </source>
</evidence>
<dbReference type="InterPro" id="IPR052468">
    <property type="entry name" value="Dual_spec_MAPK_kinase"/>
</dbReference>
<reference evidence="16" key="1">
    <citation type="submission" date="2025-08" db="UniProtKB">
        <authorList>
            <consortium name="RefSeq"/>
        </authorList>
    </citation>
    <scope>IDENTIFICATION</scope>
</reference>
<dbReference type="Gene3D" id="1.10.510.10">
    <property type="entry name" value="Transferase(Phosphotransferase) domain 1"/>
    <property type="match status" value="1"/>
</dbReference>
<dbReference type="SMART" id="SM00220">
    <property type="entry name" value="S_TKc"/>
    <property type="match status" value="1"/>
</dbReference>
<feature type="region of interest" description="Disordered" evidence="13">
    <location>
        <begin position="22"/>
        <end position="71"/>
    </location>
</feature>
<name>A0AAJ6VZ74_9ACAR</name>
<comment type="catalytic activity">
    <reaction evidence="11">
        <text>L-threonyl-[protein] + ATP = O-phospho-L-threonyl-[protein] + ADP + H(+)</text>
        <dbReference type="Rhea" id="RHEA:46608"/>
        <dbReference type="Rhea" id="RHEA-COMP:11060"/>
        <dbReference type="Rhea" id="RHEA-COMP:11605"/>
        <dbReference type="ChEBI" id="CHEBI:15378"/>
        <dbReference type="ChEBI" id="CHEBI:30013"/>
        <dbReference type="ChEBI" id="CHEBI:30616"/>
        <dbReference type="ChEBI" id="CHEBI:61977"/>
        <dbReference type="ChEBI" id="CHEBI:456216"/>
        <dbReference type="EC" id="2.7.12.2"/>
    </reaction>
</comment>
<dbReference type="Proteomes" id="UP000694867">
    <property type="component" value="Unplaced"/>
</dbReference>
<gene>
    <name evidence="16" type="primary">LOC100904282</name>
</gene>
<dbReference type="EC" id="2.7.12.2" evidence="9"/>
<dbReference type="GO" id="GO:0004708">
    <property type="term" value="F:MAP kinase kinase activity"/>
    <property type="evidence" value="ECO:0007669"/>
    <property type="project" value="UniProtKB-EC"/>
</dbReference>
<dbReference type="FunFam" id="3.30.200.20:FF:000040">
    <property type="entry name" value="Dual specificity mitogen-activated protein kinase kinase"/>
    <property type="match status" value="1"/>
</dbReference>
<evidence type="ECO:0000256" key="6">
    <source>
        <dbReference type="ARBA" id="ARBA00022840"/>
    </source>
</evidence>
<dbReference type="InterPro" id="IPR008271">
    <property type="entry name" value="Ser/Thr_kinase_AS"/>
</dbReference>
<dbReference type="PANTHER" id="PTHR47238:SF2">
    <property type="entry name" value="DUAL SPECIFICITY MITOGEN-ACTIVATED PROTEIN KINASE KINASE HEMIPTEROUS"/>
    <property type="match status" value="1"/>
</dbReference>
<dbReference type="KEGG" id="goe:100904282"/>
<dbReference type="SUPFAM" id="SSF56112">
    <property type="entry name" value="Protein kinase-like (PK-like)"/>
    <property type="match status" value="1"/>
</dbReference>
<proteinExistence type="inferred from homology"/>
<keyword evidence="6" id="KW-0067">ATP-binding</keyword>
<evidence type="ECO:0000256" key="5">
    <source>
        <dbReference type="ARBA" id="ARBA00022777"/>
    </source>
</evidence>
<organism evidence="15 16">
    <name type="scientific">Galendromus occidentalis</name>
    <name type="common">western predatory mite</name>
    <dbReference type="NCBI Taxonomy" id="34638"/>
    <lineage>
        <taxon>Eukaryota</taxon>
        <taxon>Metazoa</taxon>
        <taxon>Ecdysozoa</taxon>
        <taxon>Arthropoda</taxon>
        <taxon>Chelicerata</taxon>
        <taxon>Arachnida</taxon>
        <taxon>Acari</taxon>
        <taxon>Parasitiformes</taxon>
        <taxon>Mesostigmata</taxon>
        <taxon>Gamasina</taxon>
        <taxon>Phytoseioidea</taxon>
        <taxon>Phytoseiidae</taxon>
        <taxon>Typhlodrominae</taxon>
        <taxon>Galendromus</taxon>
    </lineage>
</organism>
<protein>
    <recommendedName>
        <fullName evidence="9">mitogen-activated protein kinase kinase</fullName>
        <ecNumber evidence="9">2.7.12.2</ecNumber>
    </recommendedName>
</protein>
<evidence type="ECO:0000256" key="12">
    <source>
        <dbReference type="ARBA" id="ARBA00051693"/>
    </source>
</evidence>
<dbReference type="Gene3D" id="3.30.200.20">
    <property type="entry name" value="Phosphorylase Kinase, domain 1"/>
    <property type="match status" value="1"/>
</dbReference>
<dbReference type="AlphaFoldDB" id="A0AAJ6VZ74"/>
<evidence type="ECO:0000256" key="10">
    <source>
        <dbReference type="ARBA" id="ARBA00049014"/>
    </source>
</evidence>